<feature type="active site" description="Proton acceptor" evidence="6">
    <location>
        <position position="298"/>
    </location>
</feature>
<feature type="binding site" evidence="7">
    <location>
        <begin position="352"/>
        <end position="353"/>
    </location>
    <ligand>
        <name>FMN</name>
        <dbReference type="ChEBI" id="CHEBI:58210"/>
    </ligand>
</feature>
<evidence type="ECO:0000313" key="10">
    <source>
        <dbReference type="Proteomes" id="UP000254889"/>
    </source>
</evidence>
<feature type="binding site" evidence="7">
    <location>
        <begin position="98"/>
        <end position="100"/>
    </location>
    <ligand>
        <name>FMN</name>
        <dbReference type="ChEBI" id="CHEBI:58210"/>
    </ligand>
</feature>
<dbReference type="KEGG" id="ptaw:DW352_01110"/>
<feature type="binding site" evidence="7">
    <location>
        <position position="298"/>
    </location>
    <ligand>
        <name>glyoxylate</name>
        <dbReference type="ChEBI" id="CHEBI:36655"/>
    </ligand>
</feature>
<dbReference type="GO" id="GO:0010181">
    <property type="term" value="F:FMN binding"/>
    <property type="evidence" value="ECO:0007669"/>
    <property type="project" value="InterPro"/>
</dbReference>
<dbReference type="InterPro" id="IPR000262">
    <property type="entry name" value="FMN-dep_DH"/>
</dbReference>
<proteinExistence type="inferred from homology"/>
<dbReference type="InterPro" id="IPR037396">
    <property type="entry name" value="FMN_HAD"/>
</dbReference>
<comment type="similarity">
    <text evidence="5">Belongs to the FMN-dependent alpha-hydroxy acid dehydrogenase family.</text>
</comment>
<feature type="domain" description="FMN hydroxy acid dehydrogenase" evidence="8">
    <location>
        <begin position="20"/>
        <end position="403"/>
    </location>
</feature>
<reference evidence="9 10" key="1">
    <citation type="submission" date="2018-07" db="EMBL/GenBank/DDBJ databases">
        <authorList>
            <person name="Quirk P.G."/>
            <person name="Krulwich T.A."/>
        </authorList>
    </citation>
    <scope>NUCLEOTIDE SEQUENCE [LARGE SCALE GENOMIC DNA]</scope>
    <source>
        <strain evidence="9 10">CC-BB4</strain>
    </source>
</reference>
<keyword evidence="3 7" id="KW-0288">FMN</keyword>
<sequence>MTKTAVEAWGAGSARGKAARRRQRYPTLQYLERAAKRRVPRFAFDFVEAGTGDHVGVGRNRTALDAIQIVPRFGAVAKVSTEVELFGARYAAPLGIAPVGTDGLIWPGATVALARAAATARIPYITGTLASASLETVASICPGSFWFQLYGLPSRDHAVSFDLAARAAAAGAHALVVTMDAPVRAKRPKDMRNGLVVPFRPKLRTVADVVSSPWWALQLLKAGTPGFPNMTPYLGERPSLAAAAGFVQREIKGTFDWDDLRRLRQKWPRALVVKGIMHPDDAVRAVGLGADGVLVSNHGGRQSDAAPAAIDMLPAIVDAVGAKAAILFDSGVRSGLDAARALALGAHAVLCGRAFLYGLGALGDSGGAYVADLLIEELQTALAQHGAASLDELRHADRRHPGAFMMTPHAK</sequence>
<dbReference type="PANTHER" id="PTHR10578">
    <property type="entry name" value="S -2-HYDROXY-ACID OXIDASE-RELATED"/>
    <property type="match status" value="1"/>
</dbReference>
<keyword evidence="2 7" id="KW-0285">Flavoprotein</keyword>
<dbReference type="EMBL" id="CP031417">
    <property type="protein sequence ID" value="AXK79236.1"/>
    <property type="molecule type" value="Genomic_DNA"/>
</dbReference>
<evidence type="ECO:0000256" key="7">
    <source>
        <dbReference type="PIRSR" id="PIRSR000138-2"/>
    </source>
</evidence>
<dbReference type="Pfam" id="PF01070">
    <property type="entry name" value="FMN_dh"/>
    <property type="match status" value="1"/>
</dbReference>
<dbReference type="AlphaFoldDB" id="A0A345ZQN9"/>
<evidence type="ECO:0000259" key="8">
    <source>
        <dbReference type="PROSITE" id="PS51349"/>
    </source>
</evidence>
<dbReference type="InterPro" id="IPR013785">
    <property type="entry name" value="Aldolase_TIM"/>
</dbReference>
<gene>
    <name evidence="9" type="ORF">DW352_01110</name>
</gene>
<feature type="binding site" evidence="7">
    <location>
        <position position="178"/>
    </location>
    <ligand>
        <name>FMN</name>
        <dbReference type="ChEBI" id="CHEBI:58210"/>
    </ligand>
</feature>
<dbReference type="Proteomes" id="UP000254889">
    <property type="component" value="Chromosome"/>
</dbReference>
<dbReference type="RefSeq" id="WP_115687728.1">
    <property type="nucleotide sequence ID" value="NZ_CP031417.1"/>
</dbReference>
<feature type="binding site" evidence="7">
    <location>
        <position position="187"/>
    </location>
    <ligand>
        <name>glyoxylate</name>
        <dbReference type="ChEBI" id="CHEBI:36655"/>
    </ligand>
</feature>
<evidence type="ECO:0000256" key="1">
    <source>
        <dbReference type="ARBA" id="ARBA00001917"/>
    </source>
</evidence>
<dbReference type="SUPFAM" id="SSF51395">
    <property type="entry name" value="FMN-linked oxidoreductases"/>
    <property type="match status" value="1"/>
</dbReference>
<name>A0A345ZQN9_9HYPH</name>
<dbReference type="PROSITE" id="PS51349">
    <property type="entry name" value="FMN_HYDROXY_ACID_DH_2"/>
    <property type="match status" value="1"/>
</dbReference>
<comment type="cofactor">
    <cofactor evidence="1">
        <name>FMN</name>
        <dbReference type="ChEBI" id="CHEBI:58210"/>
    </cofactor>
</comment>
<dbReference type="PANTHER" id="PTHR10578:SF107">
    <property type="entry name" value="2-HYDROXYACID OXIDASE 1"/>
    <property type="match status" value="1"/>
</dbReference>
<accession>A0A345ZQN9</accession>
<dbReference type="GO" id="GO:0016491">
    <property type="term" value="F:oxidoreductase activity"/>
    <property type="evidence" value="ECO:0007669"/>
    <property type="project" value="UniProtKB-KW"/>
</dbReference>
<evidence type="ECO:0000256" key="4">
    <source>
        <dbReference type="ARBA" id="ARBA00023002"/>
    </source>
</evidence>
<dbReference type="PROSITE" id="PS00557">
    <property type="entry name" value="FMN_HYDROXY_ACID_DH_1"/>
    <property type="match status" value="1"/>
</dbReference>
<dbReference type="CDD" id="cd02809">
    <property type="entry name" value="alpha_hydroxyacid_oxid_FMN"/>
    <property type="match status" value="1"/>
</dbReference>
<evidence type="ECO:0000256" key="5">
    <source>
        <dbReference type="ARBA" id="ARBA00024042"/>
    </source>
</evidence>
<evidence type="ECO:0000256" key="6">
    <source>
        <dbReference type="PIRSR" id="PIRSR000138-1"/>
    </source>
</evidence>
<feature type="binding site" evidence="7">
    <location>
        <position position="274"/>
    </location>
    <ligand>
        <name>FMN</name>
        <dbReference type="ChEBI" id="CHEBI:58210"/>
    </ligand>
</feature>
<dbReference type="InterPro" id="IPR008259">
    <property type="entry name" value="FMN_hydac_DH_AS"/>
</dbReference>
<dbReference type="InterPro" id="IPR012133">
    <property type="entry name" value="Alpha-hydoxy_acid_DH_FMN"/>
</dbReference>
<feature type="binding site" evidence="7">
    <location>
        <position position="148"/>
    </location>
    <ligand>
        <name>FMN</name>
        <dbReference type="ChEBI" id="CHEBI:58210"/>
    </ligand>
</feature>
<dbReference type="PIRSF" id="PIRSF000138">
    <property type="entry name" value="Al-hdrx_acd_dh"/>
    <property type="match status" value="1"/>
</dbReference>
<keyword evidence="4" id="KW-0560">Oxidoreductase</keyword>
<protein>
    <submittedName>
        <fullName evidence="9">Alpha-hydroxy-acid oxidizing protein</fullName>
    </submittedName>
</protein>
<feature type="binding site" evidence="7">
    <location>
        <position position="296"/>
    </location>
    <ligand>
        <name>FMN</name>
        <dbReference type="ChEBI" id="CHEBI:58210"/>
    </ligand>
</feature>
<evidence type="ECO:0000256" key="2">
    <source>
        <dbReference type="ARBA" id="ARBA00022630"/>
    </source>
</evidence>
<evidence type="ECO:0000256" key="3">
    <source>
        <dbReference type="ARBA" id="ARBA00022643"/>
    </source>
</evidence>
<organism evidence="9 10">
    <name type="scientific">Pseudolabrys taiwanensis</name>
    <dbReference type="NCBI Taxonomy" id="331696"/>
    <lineage>
        <taxon>Bacteria</taxon>
        <taxon>Pseudomonadati</taxon>
        <taxon>Pseudomonadota</taxon>
        <taxon>Alphaproteobacteria</taxon>
        <taxon>Hyphomicrobiales</taxon>
        <taxon>Xanthobacteraceae</taxon>
        <taxon>Pseudolabrys</taxon>
    </lineage>
</organism>
<feature type="binding site" evidence="7">
    <location>
        <position position="301"/>
    </location>
    <ligand>
        <name>glyoxylate</name>
        <dbReference type="ChEBI" id="CHEBI:36655"/>
    </ligand>
</feature>
<dbReference type="Gene3D" id="3.20.20.70">
    <property type="entry name" value="Aldolase class I"/>
    <property type="match status" value="1"/>
</dbReference>
<keyword evidence="10" id="KW-1185">Reference proteome</keyword>
<feature type="binding site" evidence="7">
    <location>
        <position position="150"/>
    </location>
    <ligand>
        <name>glyoxylate</name>
        <dbReference type="ChEBI" id="CHEBI:36655"/>
    </ligand>
</feature>
<feature type="binding site" evidence="7">
    <location>
        <begin position="329"/>
        <end position="333"/>
    </location>
    <ligand>
        <name>FMN</name>
        <dbReference type="ChEBI" id="CHEBI:58210"/>
    </ligand>
</feature>
<dbReference type="OrthoDB" id="9770452at2"/>
<evidence type="ECO:0000313" key="9">
    <source>
        <dbReference type="EMBL" id="AXK79236.1"/>
    </source>
</evidence>